<feature type="non-terminal residue" evidence="1">
    <location>
        <position position="76"/>
    </location>
</feature>
<gene>
    <name evidence="1" type="ORF">AYI69_g10612</name>
</gene>
<name>A0A1R1X4P5_9FUNG</name>
<evidence type="ECO:0000313" key="2">
    <source>
        <dbReference type="Proteomes" id="UP000187429"/>
    </source>
</evidence>
<sequence length="76" mass="8470">MDSKTARVKAINILGTIHTNHPRSVNSPSLFVSPLSPIDNRLNYSALNRNQPIPEQLRSINSTPKHQNVYTTPIPP</sequence>
<dbReference type="AlphaFoldDB" id="A0A1R1X4P5"/>
<dbReference type="OrthoDB" id="5578027at2759"/>
<evidence type="ECO:0000313" key="1">
    <source>
        <dbReference type="EMBL" id="OMJ09547.1"/>
    </source>
</evidence>
<dbReference type="Proteomes" id="UP000187429">
    <property type="component" value="Unassembled WGS sequence"/>
</dbReference>
<keyword evidence="2" id="KW-1185">Reference proteome</keyword>
<proteinExistence type="predicted"/>
<protein>
    <submittedName>
        <fullName evidence="1">Uncharacterized protein</fullName>
    </submittedName>
</protein>
<reference evidence="2" key="1">
    <citation type="submission" date="2017-01" db="EMBL/GenBank/DDBJ databases">
        <authorList>
            <person name="Wang Y."/>
            <person name="White M."/>
            <person name="Kvist S."/>
            <person name="Moncalvo J.-M."/>
        </authorList>
    </citation>
    <scope>NUCLEOTIDE SEQUENCE [LARGE SCALE GENOMIC DNA]</scope>
    <source>
        <strain evidence="2">ID-206-W2</strain>
    </source>
</reference>
<comment type="caution">
    <text evidence="1">The sequence shown here is derived from an EMBL/GenBank/DDBJ whole genome shotgun (WGS) entry which is preliminary data.</text>
</comment>
<organism evidence="1 2">
    <name type="scientific">Smittium culicis</name>
    <dbReference type="NCBI Taxonomy" id="133412"/>
    <lineage>
        <taxon>Eukaryota</taxon>
        <taxon>Fungi</taxon>
        <taxon>Fungi incertae sedis</taxon>
        <taxon>Zoopagomycota</taxon>
        <taxon>Kickxellomycotina</taxon>
        <taxon>Harpellomycetes</taxon>
        <taxon>Harpellales</taxon>
        <taxon>Legeriomycetaceae</taxon>
        <taxon>Smittium</taxon>
    </lineage>
</organism>
<dbReference type="EMBL" id="LSSM01007006">
    <property type="protein sequence ID" value="OMJ09547.1"/>
    <property type="molecule type" value="Genomic_DNA"/>
</dbReference>
<accession>A0A1R1X4P5</accession>